<dbReference type="AlphaFoldDB" id="A0A1I7YJT7"/>
<proteinExistence type="predicted"/>
<dbReference type="Proteomes" id="UP000095287">
    <property type="component" value="Unplaced"/>
</dbReference>
<dbReference type="WBParaSite" id="L893_g16837.t1">
    <property type="protein sequence ID" value="L893_g16837.t1"/>
    <property type="gene ID" value="L893_g16837"/>
</dbReference>
<keyword evidence="1" id="KW-1185">Reference proteome</keyword>
<evidence type="ECO:0000313" key="1">
    <source>
        <dbReference type="Proteomes" id="UP000095287"/>
    </source>
</evidence>
<sequence length="145" mass="17132">MQCWRVMMADFDQDFGVPTPTSKAEIQKILRLVKFGRVSLHLCRDAEEPTELDEILDSFHHCWCSFLTLYTLRRNEYQHRFLRAQLTKNYLDGLAISFDETLPADILELLGQQMQRQQDMGNNMGTWYRPERFSKQASIDFCAQM</sequence>
<protein>
    <submittedName>
        <fullName evidence="2">Uncharacterized protein</fullName>
    </submittedName>
</protein>
<organism evidence="1 2">
    <name type="scientific">Steinernema glaseri</name>
    <dbReference type="NCBI Taxonomy" id="37863"/>
    <lineage>
        <taxon>Eukaryota</taxon>
        <taxon>Metazoa</taxon>
        <taxon>Ecdysozoa</taxon>
        <taxon>Nematoda</taxon>
        <taxon>Chromadorea</taxon>
        <taxon>Rhabditida</taxon>
        <taxon>Tylenchina</taxon>
        <taxon>Panagrolaimomorpha</taxon>
        <taxon>Strongyloidoidea</taxon>
        <taxon>Steinernematidae</taxon>
        <taxon>Steinernema</taxon>
    </lineage>
</organism>
<name>A0A1I7YJT7_9BILA</name>
<accession>A0A1I7YJT7</accession>
<evidence type="ECO:0000313" key="2">
    <source>
        <dbReference type="WBParaSite" id="L893_g16837.t1"/>
    </source>
</evidence>
<reference evidence="2" key="1">
    <citation type="submission" date="2016-11" db="UniProtKB">
        <authorList>
            <consortium name="WormBaseParasite"/>
        </authorList>
    </citation>
    <scope>IDENTIFICATION</scope>
</reference>